<dbReference type="OrthoDB" id="258549at2"/>
<accession>A0A5C6F7D3</accession>
<dbReference type="InterPro" id="IPR005888">
    <property type="entry name" value="dTDP_Gluc_deHydtase"/>
</dbReference>
<dbReference type="Pfam" id="PF00908">
    <property type="entry name" value="dTDP_sugar_isom"/>
    <property type="match status" value="1"/>
</dbReference>
<dbReference type="InterPro" id="IPR000888">
    <property type="entry name" value="RmlC-like"/>
</dbReference>
<dbReference type="InterPro" id="IPR011051">
    <property type="entry name" value="RmlC_Cupin_sf"/>
</dbReference>
<protein>
    <recommendedName>
        <fullName evidence="9">dTDP-glucose 4,6-dehydratase</fullName>
        <ecNumber evidence="9">4.2.1.46</ecNumber>
    </recommendedName>
</protein>
<feature type="site" description="Participates in a stacking interaction with the thymidine ring of dTDP-4-oxo-6-deoxyglucose" evidence="8">
    <location>
        <position position="501"/>
    </location>
</feature>
<comment type="function">
    <text evidence="4">Catalyzes the epimerization of the C3' and C5'positions of dTDP-6-deoxy-D-xylo-4-hexulose, forming dTDP-6-deoxy-L-lyxo-4-hexulose.</text>
</comment>
<feature type="domain" description="NAD(P)-binding" evidence="11">
    <location>
        <begin position="5"/>
        <end position="321"/>
    </location>
</feature>
<feature type="region of interest" description="Disordered" evidence="10">
    <location>
        <begin position="344"/>
        <end position="371"/>
    </location>
</feature>
<dbReference type="GO" id="GO:0008830">
    <property type="term" value="F:dTDP-4-dehydrorhamnose 3,5-epimerase activity"/>
    <property type="evidence" value="ECO:0007669"/>
    <property type="project" value="UniProtKB-EC"/>
</dbReference>
<keyword evidence="7 9" id="KW-0456">Lyase</keyword>
<dbReference type="Proteomes" id="UP000318288">
    <property type="component" value="Unassembled WGS sequence"/>
</dbReference>
<dbReference type="InterPro" id="IPR036291">
    <property type="entry name" value="NAD(P)-bd_dom_sf"/>
</dbReference>
<dbReference type="Gene3D" id="3.90.25.10">
    <property type="entry name" value="UDP-galactose 4-epimerase, domain 1"/>
    <property type="match status" value="1"/>
</dbReference>
<dbReference type="SUPFAM" id="SSF51735">
    <property type="entry name" value="NAD(P)-binding Rossmann-fold domains"/>
    <property type="match status" value="1"/>
</dbReference>
<evidence type="ECO:0000313" key="12">
    <source>
        <dbReference type="EMBL" id="TWU56882.1"/>
    </source>
</evidence>
<dbReference type="GO" id="GO:0008460">
    <property type="term" value="F:dTDP-glucose 4,6-dehydratase activity"/>
    <property type="evidence" value="ECO:0007669"/>
    <property type="project" value="UniProtKB-EC"/>
</dbReference>
<evidence type="ECO:0000259" key="11">
    <source>
        <dbReference type="Pfam" id="PF16363"/>
    </source>
</evidence>
<dbReference type="InterPro" id="IPR016040">
    <property type="entry name" value="NAD(P)-bd_dom"/>
</dbReference>
<comment type="similarity">
    <text evidence="5 9">Belongs to the NAD(P)-dependent epimerase/dehydratase family. dTDP-glucose dehydratase subfamily.</text>
</comment>
<comment type="cofactor">
    <cofactor evidence="3 9">
        <name>NAD(+)</name>
        <dbReference type="ChEBI" id="CHEBI:57540"/>
    </cofactor>
</comment>
<dbReference type="Pfam" id="PF16363">
    <property type="entry name" value="GDP_Man_Dehyd"/>
    <property type="match status" value="1"/>
</dbReference>
<comment type="catalytic activity">
    <reaction evidence="1">
        <text>dTDP-4-dehydro-6-deoxy-alpha-D-glucose = dTDP-4-dehydro-beta-L-rhamnose</text>
        <dbReference type="Rhea" id="RHEA:16969"/>
        <dbReference type="ChEBI" id="CHEBI:57649"/>
        <dbReference type="ChEBI" id="CHEBI:62830"/>
        <dbReference type="EC" id="5.1.3.13"/>
    </reaction>
</comment>
<evidence type="ECO:0000313" key="13">
    <source>
        <dbReference type="Proteomes" id="UP000318288"/>
    </source>
</evidence>
<organism evidence="12 13">
    <name type="scientific">Rubripirellula tenax</name>
    <dbReference type="NCBI Taxonomy" id="2528015"/>
    <lineage>
        <taxon>Bacteria</taxon>
        <taxon>Pseudomonadati</taxon>
        <taxon>Planctomycetota</taxon>
        <taxon>Planctomycetia</taxon>
        <taxon>Pirellulales</taxon>
        <taxon>Pirellulaceae</taxon>
        <taxon>Rubripirellula</taxon>
    </lineage>
</organism>
<dbReference type="PANTHER" id="PTHR43000">
    <property type="entry name" value="DTDP-D-GLUCOSE 4,6-DEHYDRATASE-RELATED"/>
    <property type="match status" value="1"/>
</dbReference>
<evidence type="ECO:0000256" key="1">
    <source>
        <dbReference type="ARBA" id="ARBA00001298"/>
    </source>
</evidence>
<dbReference type="NCBIfam" id="TIGR01181">
    <property type="entry name" value="dTDP_gluc_dehyt"/>
    <property type="match status" value="1"/>
</dbReference>
<feature type="compositionally biased region" description="Polar residues" evidence="10">
    <location>
        <begin position="356"/>
        <end position="371"/>
    </location>
</feature>
<evidence type="ECO:0000256" key="6">
    <source>
        <dbReference type="ARBA" id="ARBA00023027"/>
    </source>
</evidence>
<name>A0A5C6F7D3_9BACT</name>
<dbReference type="InterPro" id="IPR014710">
    <property type="entry name" value="RmlC-like_jellyroll"/>
</dbReference>
<reference evidence="12 13" key="1">
    <citation type="submission" date="2019-02" db="EMBL/GenBank/DDBJ databases">
        <title>Deep-cultivation of Planctomycetes and their phenomic and genomic characterization uncovers novel biology.</title>
        <authorList>
            <person name="Wiegand S."/>
            <person name="Jogler M."/>
            <person name="Boedeker C."/>
            <person name="Pinto D."/>
            <person name="Vollmers J."/>
            <person name="Rivas-Marin E."/>
            <person name="Kohn T."/>
            <person name="Peeters S.H."/>
            <person name="Heuer A."/>
            <person name="Rast P."/>
            <person name="Oberbeckmann S."/>
            <person name="Bunk B."/>
            <person name="Jeske O."/>
            <person name="Meyerdierks A."/>
            <person name="Storesund J.E."/>
            <person name="Kallscheuer N."/>
            <person name="Luecker S."/>
            <person name="Lage O.M."/>
            <person name="Pohl T."/>
            <person name="Merkel B.J."/>
            <person name="Hornburger P."/>
            <person name="Mueller R.-W."/>
            <person name="Bruemmer F."/>
            <person name="Labrenz M."/>
            <person name="Spormann A.M."/>
            <person name="Op Den Camp H."/>
            <person name="Overmann J."/>
            <person name="Amann R."/>
            <person name="Jetten M.S.M."/>
            <person name="Mascher T."/>
            <person name="Medema M.H."/>
            <person name="Devos D.P."/>
            <person name="Kaster A.-K."/>
            <person name="Ovreas L."/>
            <person name="Rohde M."/>
            <person name="Galperin M.Y."/>
            <person name="Jogler C."/>
        </authorList>
    </citation>
    <scope>NUCLEOTIDE SEQUENCE [LARGE SCALE GENOMIC DNA]</scope>
    <source>
        <strain evidence="12 13">Poly51</strain>
    </source>
</reference>
<dbReference type="Gene3D" id="3.40.50.720">
    <property type="entry name" value="NAD(P)-binding Rossmann-like Domain"/>
    <property type="match status" value="1"/>
</dbReference>
<evidence type="ECO:0000256" key="5">
    <source>
        <dbReference type="ARBA" id="ARBA00008178"/>
    </source>
</evidence>
<dbReference type="Gene3D" id="2.60.120.10">
    <property type="entry name" value="Jelly Rolls"/>
    <property type="match status" value="1"/>
</dbReference>
<comment type="caution">
    <text evidence="12">The sequence shown here is derived from an EMBL/GenBank/DDBJ whole genome shotgun (WGS) entry which is preliminary data.</text>
</comment>
<keyword evidence="13" id="KW-1185">Reference proteome</keyword>
<comment type="catalytic activity">
    <reaction evidence="2 9">
        <text>dTDP-alpha-D-glucose = dTDP-4-dehydro-6-deoxy-alpha-D-glucose + H2O</text>
        <dbReference type="Rhea" id="RHEA:17221"/>
        <dbReference type="ChEBI" id="CHEBI:15377"/>
        <dbReference type="ChEBI" id="CHEBI:57477"/>
        <dbReference type="ChEBI" id="CHEBI:57649"/>
        <dbReference type="EC" id="4.2.1.46"/>
    </reaction>
</comment>
<evidence type="ECO:0000256" key="7">
    <source>
        <dbReference type="ARBA" id="ARBA00023239"/>
    </source>
</evidence>
<evidence type="ECO:0000256" key="8">
    <source>
        <dbReference type="PIRSR" id="PIRSR600888-3"/>
    </source>
</evidence>
<evidence type="ECO:0000256" key="2">
    <source>
        <dbReference type="ARBA" id="ARBA00001539"/>
    </source>
</evidence>
<proteinExistence type="inferred from homology"/>
<evidence type="ECO:0000256" key="9">
    <source>
        <dbReference type="RuleBase" id="RU004473"/>
    </source>
</evidence>
<dbReference type="EC" id="4.2.1.46" evidence="9"/>
<sequence>MRTILITGGAGFIGSNLVRQLVRSEQYRVINVDKLTYAGNLFSLKDLEDSPNYTFVQGDIGDGMLMLDLLHRYQCDGVMNLAAESHVDRSIGSPGDFVQTNVVGTYELLEATREYWQSLAEEKSANFRFIHVSTDEVFGSLGDEGAFTESTPYSPNSPYSASKASSDHLVRAYHETFALPTITTHCSNNYGPYQFPEKLIPLIIAKAVEGKPLPVYGTGLNVRDWLHVEDHCTALRTIYESGNVGETYNIGGGTEKSNLDVVNIICDTVDRLTGSSKKSSDKIEFVRDRPGHDFRYAIDCSKLNNDLGWQAAVSFEQGIEATVKWYLANSDWVESTRKNGYDGQRLGIDAEGNPSAGITASDMSDTAPNQNEDCPFEGVVFNKLGKYEDNRGWLIELFRNDEVPAGNEPVMAYMSQTLPGVSRGPHEHVDQSDLFGFFGPGDFRLYLWDSRKDSPTFGQRFTRIVGATNPQSVIVPPGVVHAYKNVSLHPGIVFNAPNRLYAGQGKQDPVDEIRHEEADGSEYQLIDA</sequence>
<evidence type="ECO:0000256" key="10">
    <source>
        <dbReference type="SAM" id="MobiDB-lite"/>
    </source>
</evidence>
<dbReference type="AlphaFoldDB" id="A0A5C6F7D3"/>
<gene>
    <name evidence="12" type="primary">rfbB_2</name>
    <name evidence="12" type="ORF">Poly51_28000</name>
</gene>
<dbReference type="SUPFAM" id="SSF51182">
    <property type="entry name" value="RmlC-like cupins"/>
    <property type="match status" value="1"/>
</dbReference>
<dbReference type="CDD" id="cd05246">
    <property type="entry name" value="dTDP_GD_SDR_e"/>
    <property type="match status" value="1"/>
</dbReference>
<dbReference type="EMBL" id="SJPW01000003">
    <property type="protein sequence ID" value="TWU56882.1"/>
    <property type="molecule type" value="Genomic_DNA"/>
</dbReference>
<evidence type="ECO:0000256" key="3">
    <source>
        <dbReference type="ARBA" id="ARBA00001911"/>
    </source>
</evidence>
<dbReference type="GO" id="GO:0009225">
    <property type="term" value="P:nucleotide-sugar metabolic process"/>
    <property type="evidence" value="ECO:0007669"/>
    <property type="project" value="InterPro"/>
</dbReference>
<evidence type="ECO:0000256" key="4">
    <source>
        <dbReference type="ARBA" id="ARBA00001997"/>
    </source>
</evidence>
<dbReference type="RefSeq" id="WP_146458285.1">
    <property type="nucleotide sequence ID" value="NZ_SJPW01000003.1"/>
</dbReference>
<keyword evidence="6" id="KW-0520">NAD</keyword>